<comment type="caution">
    <text evidence="3">The sequence shown here is derived from an EMBL/GenBank/DDBJ whole genome shotgun (WGS) entry which is preliminary data.</text>
</comment>
<dbReference type="SUPFAM" id="SSF52058">
    <property type="entry name" value="L domain-like"/>
    <property type="match status" value="1"/>
</dbReference>
<dbReference type="Pfam" id="PF25019">
    <property type="entry name" value="LRR_R13L1-DRL21"/>
    <property type="match status" value="2"/>
</dbReference>
<dbReference type="EMBL" id="JAKOGI010000013">
    <property type="protein sequence ID" value="KAJ8450749.1"/>
    <property type="molecule type" value="Genomic_DNA"/>
</dbReference>
<name>A0A9Q1QQT3_9CARY</name>
<dbReference type="PANTHER" id="PTHR47186:SF13">
    <property type="entry name" value="DISEASE RESISTANCE PROTEIN RGA3"/>
    <property type="match status" value="1"/>
</dbReference>
<feature type="domain" description="R13L1/DRL21-like LRR repeat region" evidence="2">
    <location>
        <begin position="60"/>
        <end position="163"/>
    </location>
</feature>
<feature type="domain" description="R13L1/DRL21-like LRR repeat region" evidence="2">
    <location>
        <begin position="223"/>
        <end position="303"/>
    </location>
</feature>
<proteinExistence type="predicted"/>
<dbReference type="Gene3D" id="3.80.10.10">
    <property type="entry name" value="Ribonuclease Inhibitor"/>
    <property type="match status" value="2"/>
</dbReference>
<protein>
    <recommendedName>
        <fullName evidence="2">R13L1/DRL21-like LRR repeat region domain-containing protein</fullName>
    </recommendedName>
</protein>
<keyword evidence="4" id="KW-1185">Reference proteome</keyword>
<evidence type="ECO:0000256" key="1">
    <source>
        <dbReference type="SAM" id="MobiDB-lite"/>
    </source>
</evidence>
<dbReference type="Proteomes" id="UP001153076">
    <property type="component" value="Unassembled WGS sequence"/>
</dbReference>
<accession>A0A9Q1QQT3</accession>
<reference evidence="3" key="1">
    <citation type="submission" date="2022-04" db="EMBL/GenBank/DDBJ databases">
        <title>Carnegiea gigantea Genome sequencing and assembly v2.</title>
        <authorList>
            <person name="Copetti D."/>
            <person name="Sanderson M.J."/>
            <person name="Burquez A."/>
            <person name="Wojciechowski M.F."/>
        </authorList>
    </citation>
    <scope>NUCLEOTIDE SEQUENCE</scope>
    <source>
        <strain evidence="3">SGP5-SGP5p</strain>
        <tissue evidence="3">Aerial part</tissue>
    </source>
</reference>
<dbReference type="AlphaFoldDB" id="A0A9Q1QQT3"/>
<dbReference type="InterPro" id="IPR056789">
    <property type="entry name" value="LRR_R13L1-DRL21"/>
</dbReference>
<organism evidence="3 4">
    <name type="scientific">Carnegiea gigantea</name>
    <dbReference type="NCBI Taxonomy" id="171969"/>
    <lineage>
        <taxon>Eukaryota</taxon>
        <taxon>Viridiplantae</taxon>
        <taxon>Streptophyta</taxon>
        <taxon>Embryophyta</taxon>
        <taxon>Tracheophyta</taxon>
        <taxon>Spermatophyta</taxon>
        <taxon>Magnoliopsida</taxon>
        <taxon>eudicotyledons</taxon>
        <taxon>Gunneridae</taxon>
        <taxon>Pentapetalae</taxon>
        <taxon>Caryophyllales</taxon>
        <taxon>Cactineae</taxon>
        <taxon>Cactaceae</taxon>
        <taxon>Cactoideae</taxon>
        <taxon>Echinocereeae</taxon>
        <taxon>Carnegiea</taxon>
    </lineage>
</organism>
<dbReference type="PANTHER" id="PTHR47186">
    <property type="entry name" value="LEUCINE-RICH REPEAT-CONTAINING PROTEIN 57"/>
    <property type="match status" value="1"/>
</dbReference>
<feature type="region of interest" description="Disordered" evidence="1">
    <location>
        <begin position="173"/>
        <end position="192"/>
    </location>
</feature>
<dbReference type="OrthoDB" id="1748972at2759"/>
<dbReference type="InterPro" id="IPR032675">
    <property type="entry name" value="LRR_dom_sf"/>
</dbReference>
<evidence type="ECO:0000313" key="3">
    <source>
        <dbReference type="EMBL" id="KAJ8450749.1"/>
    </source>
</evidence>
<gene>
    <name evidence="3" type="ORF">Cgig2_021221</name>
</gene>
<evidence type="ECO:0000313" key="4">
    <source>
        <dbReference type="Proteomes" id="UP001153076"/>
    </source>
</evidence>
<evidence type="ECO:0000259" key="2">
    <source>
        <dbReference type="Pfam" id="PF25019"/>
    </source>
</evidence>
<sequence>MPLGLGNLTNLQTLGWFVVREGHMSNSNAVGWLDELNCLNNRKGRLGLVLDFDFEYGWANKKLMANLKEKEKLVSLSIQLPDKESKEKSKILLEGLQPHHSLRHLSIVFYSGERLPSWMMSWGQLPYNSLPNLVRIELCVFDNCTDFCSFGRLPHLKFLPLKSVRQLEYVENTRTTTGSPHPTPSNPLATASAPNPSFPSLEQLELLYVPKLKGWRKIMCTSSTSTSSGKEESEILQNCGYYSAFPRLKKLEFRKVGLEELPQWIDTITSLKQVAIYVCPRLKSLLKQMVNLSSLEKLDIEACPILEPRCKEPTGED</sequence>